<keyword evidence="1" id="KW-1133">Transmembrane helix</keyword>
<dbReference type="Proteomes" id="UP000693970">
    <property type="component" value="Unassembled WGS sequence"/>
</dbReference>
<evidence type="ECO:0000313" key="3">
    <source>
        <dbReference type="Proteomes" id="UP000693970"/>
    </source>
</evidence>
<keyword evidence="1" id="KW-0812">Transmembrane</keyword>
<organism evidence="2 3">
    <name type="scientific">Nitzschia inconspicua</name>
    <dbReference type="NCBI Taxonomy" id="303405"/>
    <lineage>
        <taxon>Eukaryota</taxon>
        <taxon>Sar</taxon>
        <taxon>Stramenopiles</taxon>
        <taxon>Ochrophyta</taxon>
        <taxon>Bacillariophyta</taxon>
        <taxon>Bacillariophyceae</taxon>
        <taxon>Bacillariophycidae</taxon>
        <taxon>Bacillariales</taxon>
        <taxon>Bacillariaceae</taxon>
        <taxon>Nitzschia</taxon>
    </lineage>
</organism>
<name>A0A9K3Q099_9STRA</name>
<evidence type="ECO:0000313" key="2">
    <source>
        <dbReference type="EMBL" id="KAG7366236.1"/>
    </source>
</evidence>
<gene>
    <name evidence="2" type="ORF">IV203_028906</name>
</gene>
<protein>
    <submittedName>
        <fullName evidence="2">Uncharacterized protein</fullName>
    </submittedName>
</protein>
<proteinExistence type="predicted"/>
<reference evidence="2" key="1">
    <citation type="journal article" date="2021" name="Sci. Rep.">
        <title>Diploid genomic architecture of Nitzschia inconspicua, an elite biomass production diatom.</title>
        <authorList>
            <person name="Oliver A."/>
            <person name="Podell S."/>
            <person name="Pinowska A."/>
            <person name="Traller J.C."/>
            <person name="Smith S.R."/>
            <person name="McClure R."/>
            <person name="Beliaev A."/>
            <person name="Bohutskyi P."/>
            <person name="Hill E.A."/>
            <person name="Rabines A."/>
            <person name="Zheng H."/>
            <person name="Allen L.Z."/>
            <person name="Kuo A."/>
            <person name="Grigoriev I.V."/>
            <person name="Allen A.E."/>
            <person name="Hazlebeck D."/>
            <person name="Allen E.E."/>
        </authorList>
    </citation>
    <scope>NUCLEOTIDE SEQUENCE</scope>
    <source>
        <strain evidence="2">Hildebrandi</strain>
    </source>
</reference>
<comment type="caution">
    <text evidence="2">The sequence shown here is derived from an EMBL/GenBank/DDBJ whole genome shotgun (WGS) entry which is preliminary data.</text>
</comment>
<dbReference type="AlphaFoldDB" id="A0A9K3Q099"/>
<keyword evidence="1" id="KW-0472">Membrane</keyword>
<keyword evidence="3" id="KW-1185">Reference proteome</keyword>
<sequence>MPQGSSRSSFPSKRRIRTCLFVSISVALLVNTLVVFVAMHGQEGHGGYHHGVLRGSSSSSSSSGSRSFASFSRDLASSFWSSPQISEEAYWREMILPIDGGNTSSICNKQHFHKTNLEDSYNVNKNRTTFQDDIRFFIKQHPNTQGVCNLPPKDPICQEKQYSVILYYYYYYGDSPGSNNNIPNDRSMRSLVTHIMALLTYPSAGTIYLILPQQQFSNGMDRKSTGKYWRLIQQWIDRGVVRMITATFLWEPLATILRQDSVPTTQAVLWLDATRQKDWNGTLFKSQLHSWRQRPDGLIGQRYNSIPEQCRVPSLHGMMMHRNHLCLMNHPVVKQFLQQHERSQLMNWTDMTNVLSLILMQLSSRRYNMLPSATSDAKHDTTTTFPLLPRMLEYFGCPCSQNDKDHTKEYFSNHCQDDVSISTAG</sequence>
<reference evidence="2" key="2">
    <citation type="submission" date="2021-04" db="EMBL/GenBank/DDBJ databases">
        <authorList>
            <person name="Podell S."/>
        </authorList>
    </citation>
    <scope>NUCLEOTIDE SEQUENCE</scope>
    <source>
        <strain evidence="2">Hildebrandi</strain>
    </source>
</reference>
<accession>A0A9K3Q099</accession>
<dbReference type="EMBL" id="JAGRRH010000007">
    <property type="protein sequence ID" value="KAG7366236.1"/>
    <property type="molecule type" value="Genomic_DNA"/>
</dbReference>
<feature type="transmembrane region" description="Helical" evidence="1">
    <location>
        <begin position="20"/>
        <end position="39"/>
    </location>
</feature>
<evidence type="ECO:0000256" key="1">
    <source>
        <dbReference type="SAM" id="Phobius"/>
    </source>
</evidence>